<sequence>MPVCFICKANIKDERLFRTHMRAHCLRRSQKVFCVEGMCDMKDYINLSSFMRHYKDVHSNAPEAPAGLLGIQQMQNEANVINQPPDIPLIYQLDDGNLLNDDDAILDDQDHNMNEIDVDQITQVQLQKFRSLLRNEIDLFIGKLHGKIKVPRNVIQEVVDYSHRLLGIVGNSLAPGSLDLVRNALVDRNEICRHLQIMFGSISQPFNSLRSEYMRNKTYREEGTFIKAQPILVQVKSVTVIEDGIEMEKATPLMAHFFPLNLILKQFLQQPGVFQTVLEFLEEMRNVDEDVLLHFLNGKRWRSFNFEGKLVLPLFLYSDDFECTNPIGADKGLHKITGFYVSLPFLPLHLQRNLKNIFIIYLHHSLDRKEENVNDNDLYGCLIEEFTDLFNNGINIETPVYSGKVYFMLALMLGDNLGLHQILGFTLCFTANYPCSTCKVRHDELIKQVEEDESLLRNKQNYTQQVQLNDISQTGIIEKCIWNEVPQFHCCESVGPDIMHDNQEGNFIFTLDLVIRSLIDRKYFSLEELNDVILGFDYGMIDKDNKPNCVAIEKGRVVFSVTASSMNTLFKYFGLMVGHLVHEGDFVWRLYLLLRKIMDIVYNRYIPKTDLSLLKQYIKEYNSLFLKLSPKKRLKNKQHHLVHYPTKLEENGPPVYTSSDRYEHLHQISKGIATSINSNVDLTGSISTRLELYLHSQFKTNSFLHELECGPSQTLTVSDLPEFQSLSGEVPAHDVVVEVVNWCKFKGTMYKPKMVLVTGYENNLPVFQEIKRILIIDSKKLFFLCAKLHTLYFDDHFHAYAIKRASDDHFFINQLDLAHYFPTVIQSPQGKQFITYKYGL</sequence>
<accession>A0A9P0F344</accession>
<evidence type="ECO:0008006" key="3">
    <source>
        <dbReference type="Google" id="ProtNLM"/>
    </source>
</evidence>
<reference evidence="1" key="1">
    <citation type="submission" date="2021-12" db="EMBL/GenBank/DDBJ databases">
        <authorList>
            <person name="King R."/>
        </authorList>
    </citation>
    <scope>NUCLEOTIDE SEQUENCE</scope>
</reference>
<name>A0A9P0F344_BEMTA</name>
<proteinExistence type="predicted"/>
<gene>
    <name evidence="1" type="ORF">BEMITA_LOCUS8720</name>
</gene>
<protein>
    <recommendedName>
        <fullName evidence="3">C2H2-type domain-containing protein</fullName>
    </recommendedName>
</protein>
<dbReference type="AlphaFoldDB" id="A0A9P0F344"/>
<evidence type="ECO:0000313" key="2">
    <source>
        <dbReference type="Proteomes" id="UP001152759"/>
    </source>
</evidence>
<dbReference type="Proteomes" id="UP001152759">
    <property type="component" value="Chromosome 5"/>
</dbReference>
<keyword evidence="2" id="KW-1185">Reference proteome</keyword>
<dbReference type="EMBL" id="OU963866">
    <property type="protein sequence ID" value="CAH0389947.1"/>
    <property type="molecule type" value="Genomic_DNA"/>
</dbReference>
<evidence type="ECO:0000313" key="1">
    <source>
        <dbReference type="EMBL" id="CAH0389947.1"/>
    </source>
</evidence>
<organism evidence="1 2">
    <name type="scientific">Bemisia tabaci</name>
    <name type="common">Sweetpotato whitefly</name>
    <name type="synonym">Aleurodes tabaci</name>
    <dbReference type="NCBI Taxonomy" id="7038"/>
    <lineage>
        <taxon>Eukaryota</taxon>
        <taxon>Metazoa</taxon>
        <taxon>Ecdysozoa</taxon>
        <taxon>Arthropoda</taxon>
        <taxon>Hexapoda</taxon>
        <taxon>Insecta</taxon>
        <taxon>Pterygota</taxon>
        <taxon>Neoptera</taxon>
        <taxon>Paraneoptera</taxon>
        <taxon>Hemiptera</taxon>
        <taxon>Sternorrhyncha</taxon>
        <taxon>Aleyrodoidea</taxon>
        <taxon>Aleyrodidae</taxon>
        <taxon>Aleyrodinae</taxon>
        <taxon>Bemisia</taxon>
    </lineage>
</organism>